<comment type="caution">
    <text evidence="2">The sequence shown here is derived from an EMBL/GenBank/DDBJ whole genome shotgun (WGS) entry which is preliminary data.</text>
</comment>
<accession>A0ABP4V8C2</accession>
<dbReference type="Pfam" id="PF00300">
    <property type="entry name" value="His_Phos_1"/>
    <property type="match status" value="1"/>
</dbReference>
<dbReference type="SUPFAM" id="SSF53254">
    <property type="entry name" value="Phosphoglycerate mutase-like"/>
    <property type="match status" value="1"/>
</dbReference>
<dbReference type="RefSeq" id="WP_279583264.1">
    <property type="nucleotide sequence ID" value="NZ_WOTO01000091.1"/>
</dbReference>
<evidence type="ECO:0000313" key="2">
    <source>
        <dbReference type="EMBL" id="GAA1718608.1"/>
    </source>
</evidence>
<evidence type="ECO:0000313" key="3">
    <source>
        <dbReference type="Proteomes" id="UP001500618"/>
    </source>
</evidence>
<dbReference type="Proteomes" id="UP001500618">
    <property type="component" value="Unassembled WGS sequence"/>
</dbReference>
<gene>
    <name evidence="2" type="ORF">GCM10009765_78800</name>
</gene>
<protein>
    <submittedName>
        <fullName evidence="2">Histidine phosphatase family protein</fullName>
    </submittedName>
</protein>
<evidence type="ECO:0000256" key="1">
    <source>
        <dbReference type="ARBA" id="ARBA00022801"/>
    </source>
</evidence>
<dbReference type="InterPro" id="IPR051021">
    <property type="entry name" value="Mito_Ser/Thr_phosphatase"/>
</dbReference>
<dbReference type="InterPro" id="IPR029033">
    <property type="entry name" value="His_PPase_superfam"/>
</dbReference>
<keyword evidence="1" id="KW-0378">Hydrolase</keyword>
<dbReference type="Gene3D" id="3.40.50.1240">
    <property type="entry name" value="Phosphoglycerate mutase-like"/>
    <property type="match status" value="1"/>
</dbReference>
<name>A0ABP4V8C2_9ACTN</name>
<keyword evidence="3" id="KW-1185">Reference proteome</keyword>
<proteinExistence type="predicted"/>
<dbReference type="PANTHER" id="PTHR20935">
    <property type="entry name" value="PHOSPHOGLYCERATE MUTASE-RELATED"/>
    <property type="match status" value="1"/>
</dbReference>
<dbReference type="PANTHER" id="PTHR20935:SF0">
    <property type="entry name" value="SERINE_THREONINE-PROTEIN PHOSPHATASE PGAM5, MITOCHONDRIAL"/>
    <property type="match status" value="1"/>
</dbReference>
<dbReference type="InterPro" id="IPR013078">
    <property type="entry name" value="His_Pase_superF_clade-1"/>
</dbReference>
<dbReference type="SMART" id="SM00855">
    <property type="entry name" value="PGAM"/>
    <property type="match status" value="1"/>
</dbReference>
<organism evidence="2 3">
    <name type="scientific">Fodinicola feengrottensis</name>
    <dbReference type="NCBI Taxonomy" id="435914"/>
    <lineage>
        <taxon>Bacteria</taxon>
        <taxon>Bacillati</taxon>
        <taxon>Actinomycetota</taxon>
        <taxon>Actinomycetes</taxon>
        <taxon>Mycobacteriales</taxon>
        <taxon>Fodinicola</taxon>
    </lineage>
</organism>
<dbReference type="EMBL" id="BAAANY010000042">
    <property type="protein sequence ID" value="GAA1718608.1"/>
    <property type="molecule type" value="Genomic_DNA"/>
</dbReference>
<sequence length="198" mass="21617">MAYRFLYMARHGEAGADGELTENGRRQAELLGQRLDHVPFTAIGHSPLARAAATAATVSAALPDVAVHSADLLGDYVPFAPERTELPPVYSDFLDTFSATELADGPPLARAALERYTGPADQDTYELVVTHNFLIGWFVSQALDAPPSRWLGLNQGNCGLTVLLYRNDRPPSLVTFNDMGHLPPELRWTGFPSELRAN</sequence>
<dbReference type="CDD" id="cd07067">
    <property type="entry name" value="HP_PGM_like"/>
    <property type="match status" value="1"/>
</dbReference>
<reference evidence="3" key="1">
    <citation type="journal article" date="2019" name="Int. J. Syst. Evol. Microbiol.">
        <title>The Global Catalogue of Microorganisms (GCM) 10K type strain sequencing project: providing services to taxonomists for standard genome sequencing and annotation.</title>
        <authorList>
            <consortium name="The Broad Institute Genomics Platform"/>
            <consortium name="The Broad Institute Genome Sequencing Center for Infectious Disease"/>
            <person name="Wu L."/>
            <person name="Ma J."/>
        </authorList>
    </citation>
    <scope>NUCLEOTIDE SEQUENCE [LARGE SCALE GENOMIC DNA]</scope>
    <source>
        <strain evidence="3">JCM 14718</strain>
    </source>
</reference>